<evidence type="ECO:0000313" key="2">
    <source>
        <dbReference type="EMBL" id="MDW9256071.1"/>
    </source>
</evidence>
<organism evidence="2 3">
    <name type="scientific">Burkholderia thailandensis</name>
    <dbReference type="NCBI Taxonomy" id="57975"/>
    <lineage>
        <taxon>Bacteria</taxon>
        <taxon>Pseudomonadati</taxon>
        <taxon>Pseudomonadota</taxon>
        <taxon>Betaproteobacteria</taxon>
        <taxon>Burkholderiales</taxon>
        <taxon>Burkholderiaceae</taxon>
        <taxon>Burkholderia</taxon>
        <taxon>pseudomallei group</taxon>
    </lineage>
</organism>
<proteinExistence type="predicted"/>
<comment type="caution">
    <text evidence="2">The sequence shown here is derived from an EMBL/GenBank/DDBJ whole genome shotgun (WGS) entry which is preliminary data.</text>
</comment>
<dbReference type="AlphaFoldDB" id="A0AAW9D1L5"/>
<protein>
    <submittedName>
        <fullName evidence="2">Uncharacterized protein</fullName>
    </submittedName>
</protein>
<gene>
    <name evidence="2" type="ORF">C7S16_3679</name>
</gene>
<evidence type="ECO:0000313" key="3">
    <source>
        <dbReference type="Proteomes" id="UP001272137"/>
    </source>
</evidence>
<evidence type="ECO:0000256" key="1">
    <source>
        <dbReference type="SAM" id="MobiDB-lite"/>
    </source>
</evidence>
<feature type="compositionally biased region" description="Basic residues" evidence="1">
    <location>
        <begin position="30"/>
        <end position="40"/>
    </location>
</feature>
<dbReference type="EMBL" id="QXCT01000002">
    <property type="protein sequence ID" value="MDW9256071.1"/>
    <property type="molecule type" value="Genomic_DNA"/>
</dbReference>
<feature type="region of interest" description="Disordered" evidence="1">
    <location>
        <begin position="1"/>
        <end position="40"/>
    </location>
</feature>
<name>A0AAW9D1L5_BURTH</name>
<sequence>MRASRRRQTPLPHERPARIGRMADAAVVSHTRKNRRPPPC</sequence>
<reference evidence="2" key="1">
    <citation type="submission" date="2018-08" db="EMBL/GenBank/DDBJ databases">
        <title>Identification of Burkholderia cepacia strains that express a Burkholderia pseudomallei-like capsular polysaccharide.</title>
        <authorList>
            <person name="Burtnick M.N."/>
            <person name="Vongsouvath M."/>
            <person name="Newton P."/>
            <person name="Wuthiekanun V."/>
            <person name="Limmathurotsakul D."/>
            <person name="Brett P.J."/>
            <person name="Chantratita N."/>
            <person name="Dance D.A."/>
        </authorList>
    </citation>
    <scope>NUCLEOTIDE SEQUENCE</scope>
    <source>
        <strain evidence="2">SBXCC001</strain>
    </source>
</reference>
<accession>A0AAW9D1L5</accession>
<dbReference type="Proteomes" id="UP001272137">
    <property type="component" value="Unassembled WGS sequence"/>
</dbReference>